<dbReference type="AlphaFoldDB" id="A0A382E922"/>
<dbReference type="EMBL" id="UINC01043074">
    <property type="protein sequence ID" value="SVB46584.1"/>
    <property type="molecule type" value="Genomic_DNA"/>
</dbReference>
<keyword evidence="2" id="KW-0949">S-adenosyl-L-methionine</keyword>
<dbReference type="PANTHER" id="PTHR43409">
    <property type="entry name" value="ANAEROBIC MAGNESIUM-PROTOPORPHYRIN IX MONOMETHYL ESTER CYCLASE-RELATED"/>
    <property type="match status" value="1"/>
</dbReference>
<dbReference type="SMART" id="SM00729">
    <property type="entry name" value="Elp3"/>
    <property type="match status" value="1"/>
</dbReference>
<dbReference type="PROSITE" id="PS51918">
    <property type="entry name" value="RADICAL_SAM"/>
    <property type="match status" value="1"/>
</dbReference>
<reference evidence="8" key="1">
    <citation type="submission" date="2018-05" db="EMBL/GenBank/DDBJ databases">
        <authorList>
            <person name="Lanie J.A."/>
            <person name="Ng W.-L."/>
            <person name="Kazmierczak K.M."/>
            <person name="Andrzejewski T.M."/>
            <person name="Davidsen T.M."/>
            <person name="Wayne K.J."/>
            <person name="Tettelin H."/>
            <person name="Glass J.I."/>
            <person name="Rusch D."/>
            <person name="Podicherti R."/>
            <person name="Tsui H.-C.T."/>
            <person name="Winkler M.E."/>
        </authorList>
    </citation>
    <scope>NUCLEOTIDE SEQUENCE</scope>
</reference>
<keyword evidence="4" id="KW-0408">Iron</keyword>
<protein>
    <submittedName>
        <fullName evidence="8">Uncharacterized protein</fullName>
    </submittedName>
</protein>
<dbReference type="InterPro" id="IPR051198">
    <property type="entry name" value="BchE-like"/>
</dbReference>
<dbReference type="InterPro" id="IPR007197">
    <property type="entry name" value="rSAM"/>
</dbReference>
<evidence type="ECO:0000313" key="8">
    <source>
        <dbReference type="EMBL" id="SVB46584.1"/>
    </source>
</evidence>
<evidence type="ECO:0000259" key="7">
    <source>
        <dbReference type="PROSITE" id="PS51918"/>
    </source>
</evidence>
<evidence type="ECO:0000256" key="4">
    <source>
        <dbReference type="ARBA" id="ARBA00023004"/>
    </source>
</evidence>
<dbReference type="Gene3D" id="3.80.30.20">
    <property type="entry name" value="tm_1862 like domain"/>
    <property type="match status" value="1"/>
</dbReference>
<dbReference type="SUPFAM" id="SSF102114">
    <property type="entry name" value="Radical SAM enzymes"/>
    <property type="match status" value="1"/>
</dbReference>
<dbReference type="GO" id="GO:0051539">
    <property type="term" value="F:4 iron, 4 sulfur cluster binding"/>
    <property type="evidence" value="ECO:0007669"/>
    <property type="project" value="UniProtKB-KW"/>
</dbReference>
<accession>A0A382E922</accession>
<dbReference type="Gene3D" id="3.40.50.280">
    <property type="entry name" value="Cobalamin-binding domain"/>
    <property type="match status" value="1"/>
</dbReference>
<sequence>QVVIGGSHATGSPYETIENPFVDFVVKGEGEYPMLHLSRTLRQGRKAEDISQVGSLFYKVDGTVKKNKEDEDLNNAILDELPYPAFHLLDLDYAFKSVSHGLFNKGKRVLPLMTARGCPQTCTFCCRLMGFHLRERSVQNVMKEIRFLVNTYQIDEIYFEDDDFTNNRERALEIMRAIRDAKLPISIKFANGLRADNIDEEMMVAIKEAGGYWLGFGIESGSQKVLEIMKKNLDLDTAKKNVALAKSLGFFVGANCIMGYPGETREDMKQSIDFFQKLGLDSCAIVGLVPFPKTALHGLCKQNGYLTQYADNYDNYYFKIFNPKILVLTGEVPEQEIRWFIKMFYLKFYFHPKRVFRVARFALNKIKSLFIKRELTLNRLLPQLRKAVME</sequence>
<evidence type="ECO:0000256" key="2">
    <source>
        <dbReference type="ARBA" id="ARBA00022691"/>
    </source>
</evidence>
<proteinExistence type="predicted"/>
<dbReference type="InterPro" id="IPR034466">
    <property type="entry name" value="Methyltransferase_Class_B"/>
</dbReference>
<gene>
    <name evidence="8" type="ORF">METZ01_LOCUS199438</name>
</gene>
<name>A0A382E922_9ZZZZ</name>
<dbReference type="GO" id="GO:0031419">
    <property type="term" value="F:cobalamin binding"/>
    <property type="evidence" value="ECO:0007669"/>
    <property type="project" value="InterPro"/>
</dbReference>
<feature type="domain" description="B12-binding" evidence="6">
    <location>
        <begin position="1"/>
        <end position="48"/>
    </location>
</feature>
<keyword evidence="3" id="KW-0479">Metal-binding</keyword>
<dbReference type="PANTHER" id="PTHR43409:SF16">
    <property type="entry name" value="SLR0320 PROTEIN"/>
    <property type="match status" value="1"/>
</dbReference>
<dbReference type="SFLD" id="SFLDG01123">
    <property type="entry name" value="methyltransferase_(Class_B)"/>
    <property type="match status" value="1"/>
</dbReference>
<dbReference type="SFLD" id="SFLDS00029">
    <property type="entry name" value="Radical_SAM"/>
    <property type="match status" value="1"/>
</dbReference>
<dbReference type="GO" id="GO:0046872">
    <property type="term" value="F:metal ion binding"/>
    <property type="evidence" value="ECO:0007669"/>
    <property type="project" value="UniProtKB-KW"/>
</dbReference>
<evidence type="ECO:0000259" key="6">
    <source>
        <dbReference type="PROSITE" id="PS51332"/>
    </source>
</evidence>
<evidence type="ECO:0000256" key="1">
    <source>
        <dbReference type="ARBA" id="ARBA00001966"/>
    </source>
</evidence>
<dbReference type="InterPro" id="IPR006158">
    <property type="entry name" value="Cobalamin-bd"/>
</dbReference>
<evidence type="ECO:0000256" key="5">
    <source>
        <dbReference type="ARBA" id="ARBA00023014"/>
    </source>
</evidence>
<feature type="domain" description="Radical SAM core" evidence="7">
    <location>
        <begin position="104"/>
        <end position="324"/>
    </location>
</feature>
<dbReference type="GO" id="GO:0003824">
    <property type="term" value="F:catalytic activity"/>
    <property type="evidence" value="ECO:0007669"/>
    <property type="project" value="InterPro"/>
</dbReference>
<dbReference type="InterPro" id="IPR023404">
    <property type="entry name" value="rSAM_horseshoe"/>
</dbReference>
<comment type="cofactor">
    <cofactor evidence="1">
        <name>[4Fe-4S] cluster</name>
        <dbReference type="ChEBI" id="CHEBI:49883"/>
    </cofactor>
</comment>
<dbReference type="SFLD" id="SFLDG01082">
    <property type="entry name" value="B12-binding_domain_containing"/>
    <property type="match status" value="1"/>
</dbReference>
<dbReference type="InterPro" id="IPR006638">
    <property type="entry name" value="Elp3/MiaA/NifB-like_rSAM"/>
</dbReference>
<dbReference type="CDD" id="cd01335">
    <property type="entry name" value="Radical_SAM"/>
    <property type="match status" value="1"/>
</dbReference>
<organism evidence="8">
    <name type="scientific">marine metagenome</name>
    <dbReference type="NCBI Taxonomy" id="408172"/>
    <lineage>
        <taxon>unclassified sequences</taxon>
        <taxon>metagenomes</taxon>
        <taxon>ecological metagenomes</taxon>
    </lineage>
</organism>
<dbReference type="Pfam" id="PF04055">
    <property type="entry name" value="Radical_SAM"/>
    <property type="match status" value="1"/>
</dbReference>
<evidence type="ECO:0000256" key="3">
    <source>
        <dbReference type="ARBA" id="ARBA00022723"/>
    </source>
</evidence>
<feature type="non-terminal residue" evidence="8">
    <location>
        <position position="1"/>
    </location>
</feature>
<dbReference type="InterPro" id="IPR058240">
    <property type="entry name" value="rSAM_sf"/>
</dbReference>
<keyword evidence="5" id="KW-0411">Iron-sulfur</keyword>
<dbReference type="PROSITE" id="PS51332">
    <property type="entry name" value="B12_BINDING"/>
    <property type="match status" value="1"/>
</dbReference>
<dbReference type="GO" id="GO:0005829">
    <property type="term" value="C:cytosol"/>
    <property type="evidence" value="ECO:0007669"/>
    <property type="project" value="TreeGrafter"/>
</dbReference>